<evidence type="ECO:0000313" key="1">
    <source>
        <dbReference type="EMBL" id="KAK0137928.1"/>
    </source>
</evidence>
<dbReference type="EMBL" id="JAOPHQ010004841">
    <property type="protein sequence ID" value="KAK0137928.1"/>
    <property type="molecule type" value="Genomic_DNA"/>
</dbReference>
<sequence>MDVKREVVLRCLMEYIGDRGEELIKDNRGAEVGDILEDIKVFPMKIYVCREPDNTGIILEGLPVLTGVSSVARACCLLLGLAYAVNLEYPVKLQHTFEVFQRLFMGLDPKRPKQSPKYITLKNKLLT</sequence>
<protein>
    <submittedName>
        <fullName evidence="1">Uncharacterized protein</fullName>
    </submittedName>
</protein>
<gene>
    <name evidence="1" type="ORF">N1851_025852</name>
</gene>
<dbReference type="PANTHER" id="PTHR31025:SF31">
    <property type="entry name" value="SI:CH211-166E11.5"/>
    <property type="match status" value="1"/>
</dbReference>
<dbReference type="AlphaFoldDB" id="A0AA47NUV1"/>
<reference evidence="1" key="1">
    <citation type="journal article" date="2023" name="Front. Mar. Sci.">
        <title>A new Merluccius polli reference genome to investigate the effects of global change in West African waters.</title>
        <authorList>
            <person name="Mateo J.L."/>
            <person name="Blanco-Fernandez C."/>
            <person name="Garcia-Vazquez E."/>
            <person name="Machado-Schiaffino G."/>
        </authorList>
    </citation>
    <scope>NUCLEOTIDE SEQUENCE</scope>
    <source>
        <strain evidence="1">C29</strain>
        <tissue evidence="1">Fin</tissue>
    </source>
</reference>
<proteinExistence type="predicted"/>
<organism evidence="1 2">
    <name type="scientific">Merluccius polli</name>
    <name type="common">Benguela hake</name>
    <name type="synonym">Merluccius cadenati</name>
    <dbReference type="NCBI Taxonomy" id="89951"/>
    <lineage>
        <taxon>Eukaryota</taxon>
        <taxon>Metazoa</taxon>
        <taxon>Chordata</taxon>
        <taxon>Craniata</taxon>
        <taxon>Vertebrata</taxon>
        <taxon>Euteleostomi</taxon>
        <taxon>Actinopterygii</taxon>
        <taxon>Neopterygii</taxon>
        <taxon>Teleostei</taxon>
        <taxon>Neoteleostei</taxon>
        <taxon>Acanthomorphata</taxon>
        <taxon>Zeiogadaria</taxon>
        <taxon>Gadariae</taxon>
        <taxon>Gadiformes</taxon>
        <taxon>Gadoidei</taxon>
        <taxon>Merlucciidae</taxon>
        <taxon>Merluccius</taxon>
    </lineage>
</organism>
<evidence type="ECO:0000313" key="2">
    <source>
        <dbReference type="Proteomes" id="UP001174136"/>
    </source>
</evidence>
<keyword evidence="2" id="KW-1185">Reference proteome</keyword>
<dbReference type="PANTHER" id="PTHR31025">
    <property type="entry name" value="SI:CH211-196P9.1-RELATED"/>
    <property type="match status" value="1"/>
</dbReference>
<dbReference type="Proteomes" id="UP001174136">
    <property type="component" value="Unassembled WGS sequence"/>
</dbReference>
<name>A0AA47NUV1_MERPO</name>
<accession>A0AA47NUV1</accession>
<comment type="caution">
    <text evidence="1">The sequence shown here is derived from an EMBL/GenBank/DDBJ whole genome shotgun (WGS) entry which is preliminary data.</text>
</comment>